<dbReference type="Proteomes" id="UP001230188">
    <property type="component" value="Unassembled WGS sequence"/>
</dbReference>
<keyword evidence="5 7" id="KW-0472">Membrane</keyword>
<dbReference type="PANTHER" id="PTHR42893">
    <property type="entry name" value="PROTEIN DETOXIFICATION 44, CHLOROPLASTIC-RELATED"/>
    <property type="match status" value="1"/>
</dbReference>
<accession>A0AAD7UDK0</accession>
<dbReference type="PANTHER" id="PTHR42893:SF46">
    <property type="entry name" value="PROTEIN DETOXIFICATION 44, CHLOROPLASTIC"/>
    <property type="match status" value="1"/>
</dbReference>
<name>A0AAD7UDK0_9STRA</name>
<dbReference type="EMBL" id="JAQMWT010000362">
    <property type="protein sequence ID" value="KAJ8602969.1"/>
    <property type="molecule type" value="Genomic_DNA"/>
</dbReference>
<dbReference type="AlphaFoldDB" id="A0AAD7UDK0"/>
<evidence type="ECO:0008006" key="10">
    <source>
        <dbReference type="Google" id="ProtNLM"/>
    </source>
</evidence>
<dbReference type="GO" id="GO:0016020">
    <property type="term" value="C:membrane"/>
    <property type="evidence" value="ECO:0007669"/>
    <property type="project" value="UniProtKB-SubCell"/>
</dbReference>
<reference evidence="8" key="1">
    <citation type="submission" date="2023-01" db="EMBL/GenBank/DDBJ databases">
        <title>Metagenome sequencing of chrysophaentin producing Chrysophaeum taylorii.</title>
        <authorList>
            <person name="Davison J."/>
            <person name="Bewley C."/>
        </authorList>
    </citation>
    <scope>NUCLEOTIDE SEQUENCE</scope>
    <source>
        <strain evidence="8">NIES-1699</strain>
    </source>
</reference>
<evidence type="ECO:0000256" key="3">
    <source>
        <dbReference type="ARBA" id="ARBA00022692"/>
    </source>
</evidence>
<comment type="subcellular location">
    <subcellularLocation>
        <location evidence="1">Membrane</location>
        <topology evidence="1">Multi-pass membrane protein</topology>
    </subcellularLocation>
</comment>
<feature type="transmembrane region" description="Helical" evidence="7">
    <location>
        <begin position="438"/>
        <end position="459"/>
    </location>
</feature>
<gene>
    <name evidence="8" type="ORF">CTAYLR_001580</name>
</gene>
<comment type="caution">
    <text evidence="8">The sequence shown here is derived from an EMBL/GenBank/DDBJ whole genome shotgun (WGS) entry which is preliminary data.</text>
</comment>
<feature type="transmembrane region" description="Helical" evidence="7">
    <location>
        <begin position="106"/>
        <end position="129"/>
    </location>
</feature>
<evidence type="ECO:0000256" key="6">
    <source>
        <dbReference type="SAM" id="MobiDB-lite"/>
    </source>
</evidence>
<evidence type="ECO:0000313" key="8">
    <source>
        <dbReference type="EMBL" id="KAJ8602969.1"/>
    </source>
</evidence>
<dbReference type="GO" id="GO:0015297">
    <property type="term" value="F:antiporter activity"/>
    <property type="evidence" value="ECO:0007669"/>
    <property type="project" value="InterPro"/>
</dbReference>
<feature type="transmembrane region" description="Helical" evidence="7">
    <location>
        <begin position="374"/>
        <end position="392"/>
    </location>
</feature>
<evidence type="ECO:0000313" key="9">
    <source>
        <dbReference type="Proteomes" id="UP001230188"/>
    </source>
</evidence>
<protein>
    <recommendedName>
        <fullName evidence="10">Protein DETOXIFICATION</fullName>
    </recommendedName>
</protein>
<dbReference type="Pfam" id="PF01554">
    <property type="entry name" value="MatE"/>
    <property type="match status" value="2"/>
</dbReference>
<proteinExistence type="inferred from homology"/>
<comment type="similarity">
    <text evidence="2">Belongs to the multi antimicrobial extrusion (MATE) (TC 2.A.66.1) family.</text>
</comment>
<feature type="transmembrane region" description="Helical" evidence="7">
    <location>
        <begin position="331"/>
        <end position="354"/>
    </location>
</feature>
<evidence type="ECO:0000256" key="7">
    <source>
        <dbReference type="SAM" id="Phobius"/>
    </source>
</evidence>
<keyword evidence="9" id="KW-1185">Reference proteome</keyword>
<feature type="region of interest" description="Disordered" evidence="6">
    <location>
        <begin position="467"/>
        <end position="498"/>
    </location>
</feature>
<feature type="transmembrane region" description="Helical" evidence="7">
    <location>
        <begin position="206"/>
        <end position="229"/>
    </location>
</feature>
<organism evidence="8 9">
    <name type="scientific">Chrysophaeum taylorii</name>
    <dbReference type="NCBI Taxonomy" id="2483200"/>
    <lineage>
        <taxon>Eukaryota</taxon>
        <taxon>Sar</taxon>
        <taxon>Stramenopiles</taxon>
        <taxon>Ochrophyta</taxon>
        <taxon>Pelagophyceae</taxon>
        <taxon>Pelagomonadales</taxon>
        <taxon>Pelagomonadaceae</taxon>
        <taxon>Chrysophaeum</taxon>
    </lineage>
</organism>
<evidence type="ECO:0000256" key="1">
    <source>
        <dbReference type="ARBA" id="ARBA00004141"/>
    </source>
</evidence>
<dbReference type="GO" id="GO:0042910">
    <property type="term" value="F:xenobiotic transmembrane transporter activity"/>
    <property type="evidence" value="ECO:0007669"/>
    <property type="project" value="InterPro"/>
</dbReference>
<evidence type="ECO:0000256" key="5">
    <source>
        <dbReference type="ARBA" id="ARBA00023136"/>
    </source>
</evidence>
<dbReference type="InterPro" id="IPR044644">
    <property type="entry name" value="DinF-like"/>
</dbReference>
<keyword evidence="3 7" id="KW-0812">Transmembrane</keyword>
<evidence type="ECO:0000256" key="2">
    <source>
        <dbReference type="ARBA" id="ARBA00010199"/>
    </source>
</evidence>
<keyword evidence="4 7" id="KW-1133">Transmembrane helix</keyword>
<feature type="transmembrane region" description="Helical" evidence="7">
    <location>
        <begin position="399"/>
        <end position="418"/>
    </location>
</feature>
<sequence>MQRLKGFVSAAWRRRGYSALPASQQQSLDSKILGIALPSLVALSLDPVLQAVDTAFVGQLASTEGLAALGVSTSAFALVFSSTNFFSNTATPLVAERKDAVLARRICVVGLVLGCALCVGLEAFAPWLVRRVGGLNEGTAALAASASFARLRALSAPAVVAANALNGCLRGLGDAVSPLNAAVLAACLNFALDCALVPRFGANGAAVATVAAETAAALFLAAVFARVDVPKAPSSEEEQASSSSSSSSSLGSFAAFSALTLSRTLSLQLFLVATTNHVGALAGADALAANHILRSLYVLLSFATDALAIAAQQLVASAQTQEEKDVVASRLLLWGLGVGIAFALALFLLADPLVYALDADPRVRALAAPLVRDLLAPLQVLSSLVFVGDGILQGSQAFAFEAVAMAVSASLAAAALSLPVVAADPYDVDRASLALDAAWRAVCVLQSSRAATFAFWWWWCRRRRRQESSTDDLSELPADSPTTNHNAGGDDDNAPRVS</sequence>
<evidence type="ECO:0000256" key="4">
    <source>
        <dbReference type="ARBA" id="ARBA00022989"/>
    </source>
</evidence>
<dbReference type="InterPro" id="IPR002528">
    <property type="entry name" value="MATE_fam"/>
</dbReference>